<dbReference type="RefSeq" id="WP_217287780.1">
    <property type="nucleotide sequence ID" value="NZ_CP077683.1"/>
</dbReference>
<keyword evidence="9" id="KW-1185">Reference proteome</keyword>
<feature type="transmembrane region" description="Helical" evidence="6">
    <location>
        <begin position="292"/>
        <end position="315"/>
    </location>
</feature>
<dbReference type="PANTHER" id="PTHR30485:SF2">
    <property type="entry name" value="BLL0597 PROTEIN"/>
    <property type="match status" value="1"/>
</dbReference>
<proteinExistence type="predicted"/>
<evidence type="ECO:0000256" key="6">
    <source>
        <dbReference type="SAM" id="Phobius"/>
    </source>
</evidence>
<evidence type="ECO:0000313" key="8">
    <source>
        <dbReference type="EMBL" id="QXE91194.1"/>
    </source>
</evidence>
<dbReference type="Pfam" id="PF01292">
    <property type="entry name" value="Ni_hydr_CYTB"/>
    <property type="match status" value="1"/>
</dbReference>
<evidence type="ECO:0000256" key="5">
    <source>
        <dbReference type="SAM" id="MobiDB-lite"/>
    </source>
</evidence>
<evidence type="ECO:0000259" key="7">
    <source>
        <dbReference type="Pfam" id="PF01292"/>
    </source>
</evidence>
<feature type="transmembrane region" description="Helical" evidence="6">
    <location>
        <begin position="221"/>
        <end position="244"/>
    </location>
</feature>
<reference evidence="8 9" key="1">
    <citation type="submission" date="2021-06" db="EMBL/GenBank/DDBJ databases">
        <title>Gemonas diversity in paddy soil.</title>
        <authorList>
            <person name="Liu G."/>
        </authorList>
    </citation>
    <scope>NUCLEOTIDE SEQUENCE [LARGE SCALE GENOMIC DNA]</scope>
    <source>
        <strain evidence="8 9">RG2</strain>
    </source>
</reference>
<feature type="region of interest" description="Disordered" evidence="5">
    <location>
        <begin position="386"/>
        <end position="406"/>
    </location>
</feature>
<protein>
    <submittedName>
        <fullName evidence="8">Cytochrome b/b6 domain-containing protein</fullName>
    </submittedName>
</protein>
<feature type="domain" description="Cytochrome b561 bacterial/Ni-hydrogenase" evidence="7">
    <location>
        <begin position="173"/>
        <end position="377"/>
    </location>
</feature>
<comment type="subcellular location">
    <subcellularLocation>
        <location evidence="1">Membrane</location>
        <topology evidence="1">Multi-pass membrane protein</topology>
    </subcellularLocation>
</comment>
<evidence type="ECO:0000256" key="3">
    <source>
        <dbReference type="ARBA" id="ARBA00022989"/>
    </source>
</evidence>
<name>A0ABX8LLJ6_9BACT</name>
<evidence type="ECO:0000256" key="4">
    <source>
        <dbReference type="ARBA" id="ARBA00023136"/>
    </source>
</evidence>
<keyword evidence="2 6" id="KW-0812">Transmembrane</keyword>
<dbReference type="Proteomes" id="UP000683559">
    <property type="component" value="Chromosome"/>
</dbReference>
<organism evidence="8 9">
    <name type="scientific">Geomonas subterranea</name>
    <dbReference type="NCBI Taxonomy" id="2847989"/>
    <lineage>
        <taxon>Bacteria</taxon>
        <taxon>Pseudomonadati</taxon>
        <taxon>Thermodesulfobacteriota</taxon>
        <taxon>Desulfuromonadia</taxon>
        <taxon>Geobacterales</taxon>
        <taxon>Geobacteraceae</taxon>
        <taxon>Geomonas</taxon>
    </lineage>
</organism>
<dbReference type="InterPro" id="IPR011577">
    <property type="entry name" value="Cyt_b561_bac/Ni-Hgenase"/>
</dbReference>
<evidence type="ECO:0000256" key="1">
    <source>
        <dbReference type="ARBA" id="ARBA00004141"/>
    </source>
</evidence>
<evidence type="ECO:0000313" key="9">
    <source>
        <dbReference type="Proteomes" id="UP000683559"/>
    </source>
</evidence>
<keyword evidence="4 6" id="KW-0472">Membrane</keyword>
<evidence type="ECO:0000256" key="2">
    <source>
        <dbReference type="ARBA" id="ARBA00022692"/>
    </source>
</evidence>
<dbReference type="PANTHER" id="PTHR30485">
    <property type="entry name" value="NI/FE-HYDROGENASE 1 B-TYPE CYTOCHROME SUBUNIT"/>
    <property type="match status" value="1"/>
</dbReference>
<dbReference type="EMBL" id="CP077683">
    <property type="protein sequence ID" value="QXE91194.1"/>
    <property type="molecule type" value="Genomic_DNA"/>
</dbReference>
<sequence>MSLYQVPESEIRIELGDPVPFGRRKRRDLLIAAALGAPFGTGDPVDLALLSAASKKEDLRHYEQTGFTPLEPRLARSVARVRRVDSGEEVLYARGEVDSILYLCHPDEATRYRAELQAEMQMTHGFRALGVGRGRIAPDGGESWEFLGYIPVRATREKSRRSDEPGDFYYVPVWDWQLRVLHWLAVLLIVVLSLTGLLMGSSRFIYGVTGGYSNYLSWLRLTHFVAGWLLLCAAILRIAGLFLASNRFQRWYALFPVRVRDLKNLLQVAQNYLFCRFDRPPHYIGHNPLQQVAYTAIFAVGLLALITGFALYALYDPENWFFGYLVRLDEVIGVQYLRLAHQLIMWIFLAFIPIHVYLSVRADTVEREGALSSIVSGGRWCRKGTRFEDGEERPEPGEAAREARRG</sequence>
<feature type="transmembrane region" description="Helical" evidence="6">
    <location>
        <begin position="335"/>
        <end position="358"/>
    </location>
</feature>
<dbReference type="InterPro" id="IPR051542">
    <property type="entry name" value="Hydrogenase_cytochrome"/>
</dbReference>
<accession>A0ABX8LLJ6</accession>
<feature type="transmembrane region" description="Helical" evidence="6">
    <location>
        <begin position="180"/>
        <end position="201"/>
    </location>
</feature>
<keyword evidence="3 6" id="KW-1133">Transmembrane helix</keyword>
<gene>
    <name evidence="8" type="ORF">KP001_01240</name>
</gene>